<dbReference type="SUPFAM" id="SSF55383">
    <property type="entry name" value="Copper amine oxidase, domain N"/>
    <property type="match status" value="1"/>
</dbReference>
<evidence type="ECO:0000259" key="2">
    <source>
        <dbReference type="Pfam" id="PF07833"/>
    </source>
</evidence>
<sequence length="652" mass="71232">MKLLKSLTLLSLAAAPLYGIAGTASADAGNQLVTLTKGSNLMVKDGMTITSVQPMTIKNNVSYVAFSTLAQLYGYKTSYDTKKKESIAKTPSGEIRFRMNTKDIWVDGVKWTGEAASFSQKGSLMIPVRTWAKVSMSSISFSGKSIMLSWADQPEANFQVQPSIITAGDPVQYIDLYNSPAGLPLLNEEWTGKQDVFTEPGSYTISRRVQDSSGIWSEPFSVTVQVVAAPNQPPVADFTTDKTIYRQGEQIVYTELSTDDNNAIVAAKTKWNGRQQAFFESGDKTITMTVTDDQGLTSTVSKTITITDEELYSAEEFGLLFAPVGEKIRVDGAHVKDVPKLSYEFSSEPFKMFRSNSPELWTSEGIAFDDQFEGKVRLLFHNKNTLGYNVKMYLAVTNEGYQTARFGVKATGTGGPDASEIRTGKLSTTRYLTALNNDVPETFTDIKPGATQLVLPEISTTPIKPGLVYSAYADVSSNQNLRIRVVVVAEGKDPLKEIESLSLMPSDGTHARGSFNNTNRDILIDGVRGEKAEQVVLGDNVQDPYLDGYDSSDGSLQLNRGNFGVLYKMRVTLAPRTVVYLNPRGGLYGGAFLVNGQLVSVTNNDQLKDQNEGGVLHRSGDTQETVEFVYMIASGSFLPITMVFQPMPALKG</sequence>
<dbReference type="InterPro" id="IPR012854">
    <property type="entry name" value="Cu_amine_oxidase-like_N"/>
</dbReference>
<dbReference type="InterPro" id="IPR036582">
    <property type="entry name" value="Mao_N_sf"/>
</dbReference>
<reference evidence="3 4" key="1">
    <citation type="submission" date="2017-07" db="EMBL/GenBank/DDBJ databases">
        <title>Paenibacillus herberti R33 genome sequencing and assembly.</title>
        <authorList>
            <person name="Su W."/>
        </authorList>
    </citation>
    <scope>NUCLEOTIDE SEQUENCE [LARGE SCALE GENOMIC DNA]</scope>
    <source>
        <strain evidence="3 4">R33</strain>
    </source>
</reference>
<evidence type="ECO:0000313" key="4">
    <source>
        <dbReference type="Proteomes" id="UP000215145"/>
    </source>
</evidence>
<dbReference type="Gene3D" id="2.60.40.10">
    <property type="entry name" value="Immunoglobulins"/>
    <property type="match status" value="1"/>
</dbReference>
<feature type="chain" id="PRO_5012466426" evidence="1">
    <location>
        <begin position="27"/>
        <end position="652"/>
    </location>
</feature>
<gene>
    <name evidence="3" type="ORF">CGZ75_01795</name>
</gene>
<dbReference type="InterPro" id="IPR013783">
    <property type="entry name" value="Ig-like_fold"/>
</dbReference>
<dbReference type="GO" id="GO:0000428">
    <property type="term" value="C:DNA-directed RNA polymerase complex"/>
    <property type="evidence" value="ECO:0007669"/>
    <property type="project" value="UniProtKB-KW"/>
</dbReference>
<keyword evidence="1" id="KW-0732">Signal</keyword>
<organism evidence="3 4">
    <name type="scientific">Paenibacillus herberti</name>
    <dbReference type="NCBI Taxonomy" id="1619309"/>
    <lineage>
        <taxon>Bacteria</taxon>
        <taxon>Bacillati</taxon>
        <taxon>Bacillota</taxon>
        <taxon>Bacilli</taxon>
        <taxon>Bacillales</taxon>
        <taxon>Paenibacillaceae</taxon>
        <taxon>Paenibacillus</taxon>
    </lineage>
</organism>
<dbReference type="AlphaFoldDB" id="A0A229P070"/>
<dbReference type="SUPFAM" id="SSF49299">
    <property type="entry name" value="PKD domain"/>
    <property type="match status" value="2"/>
</dbReference>
<dbReference type="EMBL" id="NMUQ01000001">
    <property type="protein sequence ID" value="OXM15497.1"/>
    <property type="molecule type" value="Genomic_DNA"/>
</dbReference>
<evidence type="ECO:0000313" key="3">
    <source>
        <dbReference type="EMBL" id="OXM15497.1"/>
    </source>
</evidence>
<dbReference type="OrthoDB" id="25008at2"/>
<protein>
    <submittedName>
        <fullName evidence="3">DNA-directed RNA polymerase subunit beta</fullName>
    </submittedName>
</protein>
<accession>A0A229P070</accession>
<proteinExistence type="predicted"/>
<keyword evidence="3" id="KW-0804">Transcription</keyword>
<comment type="caution">
    <text evidence="3">The sequence shown here is derived from an EMBL/GenBank/DDBJ whole genome shotgun (WGS) entry which is preliminary data.</text>
</comment>
<evidence type="ECO:0000256" key="1">
    <source>
        <dbReference type="SAM" id="SignalP"/>
    </source>
</evidence>
<name>A0A229P070_9BACL</name>
<feature type="signal peptide" evidence="1">
    <location>
        <begin position="1"/>
        <end position="26"/>
    </location>
</feature>
<dbReference type="RefSeq" id="WP_089522593.1">
    <property type="nucleotide sequence ID" value="NZ_NMUQ01000001.1"/>
</dbReference>
<feature type="domain" description="Copper amine oxidase-like N-terminal" evidence="2">
    <location>
        <begin position="53"/>
        <end position="141"/>
    </location>
</feature>
<keyword evidence="3" id="KW-0240">DNA-directed RNA polymerase</keyword>
<dbReference type="InterPro" id="IPR035986">
    <property type="entry name" value="PKD_dom_sf"/>
</dbReference>
<dbReference type="Gene3D" id="3.30.457.10">
    <property type="entry name" value="Copper amine oxidase-like, N-terminal domain"/>
    <property type="match status" value="1"/>
</dbReference>
<dbReference type="Proteomes" id="UP000215145">
    <property type="component" value="Unassembled WGS sequence"/>
</dbReference>
<keyword evidence="4" id="KW-1185">Reference proteome</keyword>
<dbReference type="Pfam" id="PF07833">
    <property type="entry name" value="Cu_amine_oxidN1"/>
    <property type="match status" value="1"/>
</dbReference>